<organism evidence="1 2">
    <name type="scientific">Stenotrophomonas phage Siara</name>
    <dbReference type="NCBI Taxonomy" id="2859658"/>
    <lineage>
        <taxon>Viruses</taxon>
        <taxon>Duplodnaviria</taxon>
        <taxon>Heunggongvirae</taxon>
        <taxon>Uroviricota</taxon>
        <taxon>Caudoviricetes</taxon>
        <taxon>Beaumontvirinae</taxon>
        <taxon>Siaravirus</taxon>
        <taxon>Siaravirus siara</taxon>
    </lineage>
</organism>
<gene>
    <name evidence="1" type="ORF">CPT_Siara_103</name>
</gene>
<accession>A0AAE7WMB5</accession>
<protein>
    <submittedName>
        <fullName evidence="1">Uncharacterized protein</fullName>
    </submittedName>
</protein>
<evidence type="ECO:0000313" key="1">
    <source>
        <dbReference type="EMBL" id="QYW02103.1"/>
    </source>
</evidence>
<reference evidence="1" key="1">
    <citation type="submission" date="2021-06" db="EMBL/GenBank/DDBJ databases">
        <title>Complete genome sequence of Stenotrophomonas maltophilia phage Siara.</title>
        <authorList>
            <person name="Marmion J."/>
            <person name="Tate N."/>
            <person name="Clark J."/>
            <person name="Le T."/>
            <person name="Liu M."/>
            <person name="Burrowes B."/>
            <person name="Gill J."/>
        </authorList>
    </citation>
    <scope>NUCLEOTIDE SEQUENCE</scope>
</reference>
<evidence type="ECO:0000313" key="2">
    <source>
        <dbReference type="Proteomes" id="UP000827319"/>
    </source>
</evidence>
<dbReference type="EMBL" id="MZ326859">
    <property type="protein sequence ID" value="QYW02103.1"/>
    <property type="molecule type" value="Genomic_DNA"/>
</dbReference>
<sequence length="39" mass="4189">MTVFGATPLAIILFVTKCYETVGISHTVDCFVNGSRLIA</sequence>
<keyword evidence="2" id="KW-1185">Reference proteome</keyword>
<name>A0AAE7WMB5_9CAUD</name>
<dbReference type="Proteomes" id="UP000827319">
    <property type="component" value="Segment"/>
</dbReference>
<proteinExistence type="predicted"/>